<feature type="compositionally biased region" description="Basic and acidic residues" evidence="5">
    <location>
        <begin position="218"/>
        <end position="227"/>
    </location>
</feature>
<feature type="region of interest" description="Disordered" evidence="5">
    <location>
        <begin position="233"/>
        <end position="252"/>
    </location>
</feature>
<dbReference type="GO" id="GO:0031931">
    <property type="term" value="C:TORC1 complex"/>
    <property type="evidence" value="ECO:0007669"/>
    <property type="project" value="InterPro"/>
</dbReference>
<dbReference type="GO" id="GO:0031929">
    <property type="term" value="P:TOR signaling"/>
    <property type="evidence" value="ECO:0007669"/>
    <property type="project" value="InterPro"/>
</dbReference>
<dbReference type="GO" id="GO:0031932">
    <property type="term" value="C:TORC2 complex"/>
    <property type="evidence" value="ECO:0007669"/>
    <property type="project" value="InterPro"/>
</dbReference>
<dbReference type="PROSITE" id="PS50082">
    <property type="entry name" value="WD_REPEATS_2"/>
    <property type="match status" value="3"/>
</dbReference>
<keyword evidence="2 4" id="KW-0853">WD repeat</keyword>
<comment type="similarity">
    <text evidence="1">Belongs to the WD repeat LST8 family.</text>
</comment>
<dbReference type="InterPro" id="IPR019775">
    <property type="entry name" value="WD40_repeat_CS"/>
</dbReference>
<gene>
    <name evidence="6" type="ORF">AX774_g2055</name>
</gene>
<dbReference type="Proteomes" id="UP000188320">
    <property type="component" value="Unassembled WGS sequence"/>
</dbReference>
<dbReference type="PROSITE" id="PS00678">
    <property type="entry name" value="WD_REPEATS_1"/>
    <property type="match status" value="1"/>
</dbReference>
<evidence type="ECO:0000313" key="6">
    <source>
        <dbReference type="EMBL" id="OMH84415.1"/>
    </source>
</evidence>
<dbReference type="PRINTS" id="PR00320">
    <property type="entry name" value="GPROTEINBRPT"/>
</dbReference>
<evidence type="ECO:0000256" key="5">
    <source>
        <dbReference type="SAM" id="MobiDB-lite"/>
    </source>
</evidence>
<dbReference type="SUPFAM" id="SSF50978">
    <property type="entry name" value="WD40 repeat-like"/>
    <property type="match status" value="1"/>
</dbReference>
<reference evidence="7" key="1">
    <citation type="submission" date="2017-01" db="EMBL/GenBank/DDBJ databases">
        <authorList>
            <person name="Wang Y."/>
            <person name="White M."/>
            <person name="Kvist S."/>
            <person name="Moncalvo J.-M."/>
        </authorList>
    </citation>
    <scope>NUCLEOTIDE SEQUENCE [LARGE SCALE GENOMIC DNA]</scope>
    <source>
        <strain evidence="7">COL-18-3</strain>
    </source>
</reference>
<dbReference type="Pfam" id="PF00400">
    <property type="entry name" value="WD40"/>
    <property type="match status" value="5"/>
</dbReference>
<keyword evidence="7" id="KW-1185">Reference proteome</keyword>
<dbReference type="OrthoDB" id="400at2759"/>
<evidence type="ECO:0000256" key="2">
    <source>
        <dbReference type="ARBA" id="ARBA00022574"/>
    </source>
</evidence>
<accession>A0A1R1PTU5</accession>
<dbReference type="AlphaFoldDB" id="A0A1R1PTU5"/>
<organism evidence="6 7">
    <name type="scientific">Zancudomyces culisetae</name>
    <name type="common">Gut fungus</name>
    <name type="synonym">Smittium culisetae</name>
    <dbReference type="NCBI Taxonomy" id="1213189"/>
    <lineage>
        <taxon>Eukaryota</taxon>
        <taxon>Fungi</taxon>
        <taxon>Fungi incertae sedis</taxon>
        <taxon>Zoopagomycota</taxon>
        <taxon>Kickxellomycotina</taxon>
        <taxon>Harpellomycetes</taxon>
        <taxon>Harpellales</taxon>
        <taxon>Legeriomycetaceae</taxon>
        <taxon>Zancudomyces</taxon>
    </lineage>
</organism>
<dbReference type="PROSITE" id="PS50294">
    <property type="entry name" value="WD_REPEATS_REGION"/>
    <property type="match status" value="2"/>
</dbReference>
<dbReference type="Gene3D" id="2.130.10.10">
    <property type="entry name" value="YVTN repeat-like/Quinoprotein amine dehydrogenase"/>
    <property type="match status" value="2"/>
</dbReference>
<sequence length="326" mass="36084">MGKHPILTLDGHLSAVTAVEFTSDMRYLATSSEDKTVRWWDLRTGTCKRILENNGIVNDLAIIPGPRHDLLVTCDQNGCVRVWSLRNSEIEHHVEPSGSEKGAIRGVAVSPDGKLLVAANNHGRCFVYRLVIRHEVYEAKAKRRPLTANEKYVDMELLTSFDAHRGCYITKVLFSGNGRYLVTCSSDKTAKVWTFGDYLGELSEGSSDSEQEGIEINRTPDSDTRTKFVEDLDPSDLANKSSGTRGGTSDGEDSKNLKISLFHTLQYHKAWVWDAAFSNDSGYLVTVSSDTTAALWDISLGQVIRELHGHEKGVLCVALNDATSNY</sequence>
<feature type="region of interest" description="Disordered" evidence="5">
    <location>
        <begin position="203"/>
        <end position="227"/>
    </location>
</feature>
<comment type="caution">
    <text evidence="6">The sequence shown here is derived from an EMBL/GenBank/DDBJ whole genome shotgun (WGS) entry which is preliminary data.</text>
</comment>
<dbReference type="EMBL" id="LSSK01000201">
    <property type="protein sequence ID" value="OMH84415.1"/>
    <property type="molecule type" value="Genomic_DNA"/>
</dbReference>
<dbReference type="InterPro" id="IPR015943">
    <property type="entry name" value="WD40/YVTN_repeat-like_dom_sf"/>
</dbReference>
<evidence type="ECO:0000256" key="1">
    <source>
        <dbReference type="ARBA" id="ARBA00009890"/>
    </source>
</evidence>
<evidence type="ECO:0000256" key="4">
    <source>
        <dbReference type="PROSITE-ProRule" id="PRU00221"/>
    </source>
</evidence>
<evidence type="ECO:0000256" key="3">
    <source>
        <dbReference type="ARBA" id="ARBA00022737"/>
    </source>
</evidence>
<protein>
    <submittedName>
        <fullName evidence="6">Target of rapamycin complex subunit lst8</fullName>
    </submittedName>
</protein>
<dbReference type="InterPro" id="IPR020472">
    <property type="entry name" value="WD40_PAC1"/>
</dbReference>
<dbReference type="InterPro" id="IPR001680">
    <property type="entry name" value="WD40_rpt"/>
</dbReference>
<dbReference type="PANTHER" id="PTHR19842">
    <property type="entry name" value="G BETA-LIKE PROTEIN GBL"/>
    <property type="match status" value="1"/>
</dbReference>
<evidence type="ECO:0000313" key="7">
    <source>
        <dbReference type="Proteomes" id="UP000188320"/>
    </source>
</evidence>
<dbReference type="GO" id="GO:0032956">
    <property type="term" value="P:regulation of actin cytoskeleton organization"/>
    <property type="evidence" value="ECO:0007669"/>
    <property type="project" value="TreeGrafter"/>
</dbReference>
<dbReference type="InterPro" id="IPR037588">
    <property type="entry name" value="MLST8"/>
</dbReference>
<name>A0A1R1PTU5_ZANCU</name>
<dbReference type="PANTHER" id="PTHR19842:SF0">
    <property type="entry name" value="TARGET OF RAPAMYCIN COMPLEX SUBUNIT LST8"/>
    <property type="match status" value="1"/>
</dbReference>
<dbReference type="InterPro" id="IPR036322">
    <property type="entry name" value="WD40_repeat_dom_sf"/>
</dbReference>
<keyword evidence="3" id="KW-0677">Repeat</keyword>
<feature type="repeat" description="WD" evidence="4">
    <location>
        <begin position="9"/>
        <end position="50"/>
    </location>
</feature>
<feature type="repeat" description="WD" evidence="4">
    <location>
        <begin position="265"/>
        <end position="306"/>
    </location>
</feature>
<proteinExistence type="inferred from homology"/>
<feature type="repeat" description="WD" evidence="4">
    <location>
        <begin position="169"/>
        <end position="193"/>
    </location>
</feature>
<dbReference type="SMART" id="SM00320">
    <property type="entry name" value="WD40"/>
    <property type="match status" value="5"/>
</dbReference>